<organism evidence="2 3">
    <name type="scientific">Mauremys mutica</name>
    <name type="common">yellowpond turtle</name>
    <dbReference type="NCBI Taxonomy" id="74926"/>
    <lineage>
        <taxon>Eukaryota</taxon>
        <taxon>Metazoa</taxon>
        <taxon>Chordata</taxon>
        <taxon>Craniata</taxon>
        <taxon>Vertebrata</taxon>
        <taxon>Euteleostomi</taxon>
        <taxon>Archelosauria</taxon>
        <taxon>Testudinata</taxon>
        <taxon>Testudines</taxon>
        <taxon>Cryptodira</taxon>
        <taxon>Durocryptodira</taxon>
        <taxon>Testudinoidea</taxon>
        <taxon>Geoemydidae</taxon>
        <taxon>Geoemydinae</taxon>
        <taxon>Mauremys</taxon>
    </lineage>
</organism>
<proteinExistence type="predicted"/>
<keyword evidence="3" id="KW-1185">Reference proteome</keyword>
<reference evidence="2" key="1">
    <citation type="submission" date="2021-09" db="EMBL/GenBank/DDBJ databases">
        <title>The genome of Mauremys mutica provides insights into the evolution of semi-aquatic lifestyle.</title>
        <authorList>
            <person name="Gong S."/>
            <person name="Gao Y."/>
        </authorList>
    </citation>
    <scope>NUCLEOTIDE SEQUENCE</scope>
    <source>
        <strain evidence="2">MM-2020</strain>
        <tissue evidence="2">Muscle</tissue>
    </source>
</reference>
<accession>A0A9D3XRU5</accession>
<name>A0A9D3XRU5_9SAUR</name>
<comment type="caution">
    <text evidence="2">The sequence shown here is derived from an EMBL/GenBank/DDBJ whole genome shotgun (WGS) entry which is preliminary data.</text>
</comment>
<sequence length="113" mass="12619">MKTKHQNIFLNVFSHLLPVSASTLFPHGHRLCHVGWSTGLGAGPHVLDCNATQIWLGHPSIMPIGKRLCHYTTQLWLRPPHWWRYAPTCPLLAGPSQNLTGSQLPSNQPTGRQ</sequence>
<feature type="chain" id="PRO_5038484109" description="Secreted protein" evidence="1">
    <location>
        <begin position="22"/>
        <end position="113"/>
    </location>
</feature>
<keyword evidence="1" id="KW-0732">Signal</keyword>
<feature type="signal peptide" evidence="1">
    <location>
        <begin position="1"/>
        <end position="21"/>
    </location>
</feature>
<evidence type="ECO:0008006" key="4">
    <source>
        <dbReference type="Google" id="ProtNLM"/>
    </source>
</evidence>
<protein>
    <recommendedName>
        <fullName evidence="4">Secreted protein</fullName>
    </recommendedName>
</protein>
<evidence type="ECO:0000256" key="1">
    <source>
        <dbReference type="SAM" id="SignalP"/>
    </source>
</evidence>
<gene>
    <name evidence="2" type="ORF">KIL84_012879</name>
</gene>
<dbReference type="EMBL" id="JAHDVG010000464">
    <property type="protein sequence ID" value="KAH1184938.1"/>
    <property type="molecule type" value="Genomic_DNA"/>
</dbReference>
<dbReference type="AlphaFoldDB" id="A0A9D3XRU5"/>
<dbReference type="Proteomes" id="UP000827986">
    <property type="component" value="Unassembled WGS sequence"/>
</dbReference>
<evidence type="ECO:0000313" key="3">
    <source>
        <dbReference type="Proteomes" id="UP000827986"/>
    </source>
</evidence>
<evidence type="ECO:0000313" key="2">
    <source>
        <dbReference type="EMBL" id="KAH1184938.1"/>
    </source>
</evidence>